<evidence type="ECO:0000256" key="5">
    <source>
        <dbReference type="ARBA" id="ARBA00022840"/>
    </source>
</evidence>
<evidence type="ECO:0000259" key="13">
    <source>
        <dbReference type="PROSITE" id="PS50067"/>
    </source>
</evidence>
<reference evidence="14 15" key="1">
    <citation type="submission" date="2014-06" db="EMBL/GenBank/DDBJ databases">
        <authorList>
            <person name="Swart Estienne"/>
        </authorList>
    </citation>
    <scope>NUCLEOTIDE SEQUENCE [LARGE SCALE GENOMIC DNA]</scope>
    <source>
        <strain evidence="14 15">130c</strain>
    </source>
</reference>
<dbReference type="InterPro" id="IPR019821">
    <property type="entry name" value="Kinesin_motor_CS"/>
</dbReference>
<feature type="domain" description="Kinesin motor" evidence="13">
    <location>
        <begin position="13"/>
        <end position="340"/>
    </location>
</feature>
<evidence type="ECO:0000256" key="4">
    <source>
        <dbReference type="ARBA" id="ARBA00022741"/>
    </source>
</evidence>
<proteinExistence type="inferred from homology"/>
<dbReference type="OrthoDB" id="3176171at2759"/>
<dbReference type="PANTHER" id="PTHR47969:SF21">
    <property type="entry name" value="KINESIN-LIKE PROTEIN"/>
    <property type="match status" value="1"/>
</dbReference>
<dbReference type="GO" id="GO:0008017">
    <property type="term" value="F:microtubule binding"/>
    <property type="evidence" value="ECO:0007669"/>
    <property type="project" value="InterPro"/>
</dbReference>
<evidence type="ECO:0000256" key="1">
    <source>
        <dbReference type="ARBA" id="ARBA00004245"/>
    </source>
</evidence>
<comment type="subcellular location">
    <subcellularLocation>
        <location evidence="1">Cytoplasm</location>
        <location evidence="1">Cytoskeleton</location>
    </subcellularLocation>
</comment>
<evidence type="ECO:0000256" key="6">
    <source>
        <dbReference type="ARBA" id="ARBA00023054"/>
    </source>
</evidence>
<dbReference type="GO" id="GO:0003777">
    <property type="term" value="F:microtubule motor activity"/>
    <property type="evidence" value="ECO:0007669"/>
    <property type="project" value="InterPro"/>
</dbReference>
<feature type="compositionally biased region" description="Basic residues" evidence="12">
    <location>
        <begin position="715"/>
        <end position="734"/>
    </location>
</feature>
<dbReference type="GO" id="GO:0005524">
    <property type="term" value="F:ATP binding"/>
    <property type="evidence" value="ECO:0007669"/>
    <property type="project" value="UniProtKB-UniRule"/>
</dbReference>
<keyword evidence="7 9" id="KW-0505">Motor protein</keyword>
<evidence type="ECO:0000256" key="11">
    <source>
        <dbReference type="SAM" id="Coils"/>
    </source>
</evidence>
<dbReference type="PANTHER" id="PTHR47969">
    <property type="entry name" value="CHROMOSOME-ASSOCIATED KINESIN KIF4A-RELATED"/>
    <property type="match status" value="1"/>
</dbReference>
<organism evidence="14 15">
    <name type="scientific">Stylonychia lemnae</name>
    <name type="common">Ciliate</name>
    <dbReference type="NCBI Taxonomy" id="5949"/>
    <lineage>
        <taxon>Eukaryota</taxon>
        <taxon>Sar</taxon>
        <taxon>Alveolata</taxon>
        <taxon>Ciliophora</taxon>
        <taxon>Intramacronucleata</taxon>
        <taxon>Spirotrichea</taxon>
        <taxon>Stichotrichia</taxon>
        <taxon>Sporadotrichida</taxon>
        <taxon>Oxytrichidae</taxon>
        <taxon>Stylonychinae</taxon>
        <taxon>Stylonychia</taxon>
    </lineage>
</organism>
<keyword evidence="5 9" id="KW-0067">ATP-binding</keyword>
<feature type="region of interest" description="Disordered" evidence="12">
    <location>
        <begin position="707"/>
        <end position="734"/>
    </location>
</feature>
<sequence length="777" mass="89499">MSKAKQGGNNSECIKVAIRCRPMSKNEIKDQREQVVRMDINKGEVIIQKSSEEIPKIFTFDRVYDQYAIQENIFNEIAYPIIENVLEGYNGTIFAYGQTGTGKTHTISGLPKDPTHKGIMPRSFDTVFKSIECDTKCQYLVRASYLEIYNEEIRDLLSKNGQNKLELKEKDGTVYVKDLSTFVVKSPEDMMEVFNEGTVNRHVRATNMNDTSSRSHSIFTVTIESSQIGPDGKSHIKVGKLNIVDLAGSERLDKTGAQGEGAKEGIKINLSLSTLCHVISSLTDPKCTFVPYRDSKLTRLLQDSLGGNTKTCMIANIGPADYNIDETLSTLRYASRAKNIQNKPKINEDPKDTMIREFQDEISRLKAELEQFSGGKYNLNGATVGPDGQQIIEVEKFIHVENKERMKQMEESLEQEKLNIKKNFEKERRKIQQQVEMAEEEKSKFLEELKQREDQANKEKSKQQKLLKRIKNMEEKLLHGSEAMEKAMKQEQDLLKSKAELEEKRILQVRLEQELKSKEEEKINLEQRYSSQQDELEGKKKEIDKIWKKVQMKKNEIGDLQDEIHREREDLMDRIRELTREIRQKHLIIDQFIPAQEYMRIERRAEWAEDINDWIIPNVEFTGNNIKIQKAKKKEGNNAFANNLFENILNLEESEDEDYEAAATKRVNQAINSILNEEEEEVGLQFVPPEKQSVYFKYTDDGAVREDPEQAAKKEKNKKKRLQSAKRPLTAKKKKADMVTGDLISMVQSMTSSQAADKIIRKSKQVIYPKAQGLVQD</sequence>
<dbReference type="FunFam" id="3.40.850.10:FF:000029">
    <property type="entry name" value="Kinesin-like protein KIF17"/>
    <property type="match status" value="1"/>
</dbReference>
<dbReference type="Proteomes" id="UP000039865">
    <property type="component" value="Unassembled WGS sequence"/>
</dbReference>
<accession>A0A077ZNV8</accession>
<evidence type="ECO:0000256" key="3">
    <source>
        <dbReference type="ARBA" id="ARBA00022701"/>
    </source>
</evidence>
<dbReference type="PROSITE" id="PS00411">
    <property type="entry name" value="KINESIN_MOTOR_1"/>
    <property type="match status" value="1"/>
</dbReference>
<dbReference type="SMART" id="SM00129">
    <property type="entry name" value="KISc"/>
    <property type="match status" value="1"/>
</dbReference>
<dbReference type="Gene3D" id="3.40.850.10">
    <property type="entry name" value="Kinesin motor domain"/>
    <property type="match status" value="1"/>
</dbReference>
<keyword evidence="3 10" id="KW-0493">Microtubule</keyword>
<dbReference type="OMA" id="NMRKHIE"/>
<evidence type="ECO:0000256" key="10">
    <source>
        <dbReference type="RuleBase" id="RU000394"/>
    </source>
</evidence>
<protein>
    <recommendedName>
        <fullName evidence="10">Kinesin-like protein</fullName>
    </recommendedName>
</protein>
<comment type="similarity">
    <text evidence="9 10">Belongs to the TRAFAC class myosin-kinesin ATPase superfamily. Kinesin family.</text>
</comment>
<keyword evidence="6 11" id="KW-0175">Coiled coil</keyword>
<dbReference type="InterPro" id="IPR027640">
    <property type="entry name" value="Kinesin-like_fam"/>
</dbReference>
<evidence type="ECO:0000256" key="2">
    <source>
        <dbReference type="ARBA" id="ARBA00022490"/>
    </source>
</evidence>
<keyword evidence="4 9" id="KW-0547">Nucleotide-binding</keyword>
<dbReference type="Pfam" id="PF00225">
    <property type="entry name" value="Kinesin"/>
    <property type="match status" value="1"/>
</dbReference>
<name>A0A077ZNV8_STYLE</name>
<dbReference type="PROSITE" id="PS50067">
    <property type="entry name" value="KINESIN_MOTOR_2"/>
    <property type="match status" value="1"/>
</dbReference>
<dbReference type="EMBL" id="CCKQ01000567">
    <property type="protein sequence ID" value="CDW71647.1"/>
    <property type="molecule type" value="Genomic_DNA"/>
</dbReference>
<evidence type="ECO:0000313" key="14">
    <source>
        <dbReference type="EMBL" id="CDW71647.1"/>
    </source>
</evidence>
<dbReference type="GO" id="GO:0007018">
    <property type="term" value="P:microtubule-based movement"/>
    <property type="evidence" value="ECO:0007669"/>
    <property type="project" value="InterPro"/>
</dbReference>
<dbReference type="PRINTS" id="PR00380">
    <property type="entry name" value="KINESINHEAVY"/>
</dbReference>
<dbReference type="InParanoid" id="A0A077ZNV8"/>
<evidence type="ECO:0000256" key="12">
    <source>
        <dbReference type="SAM" id="MobiDB-lite"/>
    </source>
</evidence>
<dbReference type="InterPro" id="IPR036961">
    <property type="entry name" value="Kinesin_motor_dom_sf"/>
</dbReference>
<dbReference type="AlphaFoldDB" id="A0A077ZNV8"/>
<keyword evidence="8" id="KW-0206">Cytoskeleton</keyword>
<dbReference type="InterPro" id="IPR001752">
    <property type="entry name" value="Kinesin_motor_dom"/>
</dbReference>
<dbReference type="InterPro" id="IPR027417">
    <property type="entry name" value="P-loop_NTPase"/>
</dbReference>
<evidence type="ECO:0000313" key="15">
    <source>
        <dbReference type="Proteomes" id="UP000039865"/>
    </source>
</evidence>
<evidence type="ECO:0000256" key="9">
    <source>
        <dbReference type="PROSITE-ProRule" id="PRU00283"/>
    </source>
</evidence>
<keyword evidence="15" id="KW-1185">Reference proteome</keyword>
<feature type="binding site" evidence="9">
    <location>
        <begin position="97"/>
        <end position="104"/>
    </location>
    <ligand>
        <name>ATP</name>
        <dbReference type="ChEBI" id="CHEBI:30616"/>
    </ligand>
</feature>
<gene>
    <name evidence="14" type="primary">Contig14217.g15149</name>
    <name evidence="14" type="ORF">STYLEM_594</name>
</gene>
<feature type="coiled-coil region" evidence="11">
    <location>
        <begin position="399"/>
        <end position="581"/>
    </location>
</feature>
<dbReference type="SUPFAM" id="SSF52540">
    <property type="entry name" value="P-loop containing nucleoside triphosphate hydrolases"/>
    <property type="match status" value="1"/>
</dbReference>
<evidence type="ECO:0000256" key="7">
    <source>
        <dbReference type="ARBA" id="ARBA00023175"/>
    </source>
</evidence>
<evidence type="ECO:0000256" key="8">
    <source>
        <dbReference type="ARBA" id="ARBA00023212"/>
    </source>
</evidence>
<keyword evidence="2" id="KW-0963">Cytoplasm</keyword>
<dbReference type="GO" id="GO:0005874">
    <property type="term" value="C:microtubule"/>
    <property type="evidence" value="ECO:0007669"/>
    <property type="project" value="UniProtKB-KW"/>
</dbReference>